<dbReference type="Proteomes" id="UP000199729">
    <property type="component" value="Chromosome"/>
</dbReference>
<proteinExistence type="inferred from homology"/>
<dbReference type="EMBL" id="CP022423">
    <property type="protein sequence ID" value="ASM77235.1"/>
    <property type="molecule type" value="Genomic_DNA"/>
</dbReference>
<dbReference type="Gene3D" id="1.10.530.10">
    <property type="match status" value="1"/>
</dbReference>
<dbReference type="Gene3D" id="1.10.1240.20">
    <property type="entry name" value="Lytic transglycosylase, superhelical linker domain"/>
    <property type="match status" value="1"/>
</dbReference>
<protein>
    <submittedName>
        <fullName evidence="6">Lytic transglycosylase</fullName>
    </submittedName>
</protein>
<dbReference type="PANTHER" id="PTHR37423:SF5">
    <property type="entry name" value="SOLUBLE LYTIC MUREIN TRANSGLYCOSYLASE"/>
    <property type="match status" value="1"/>
</dbReference>
<dbReference type="InterPro" id="IPR008258">
    <property type="entry name" value="Transglycosylase_SLT_dom_1"/>
</dbReference>
<dbReference type="AlphaFoldDB" id="A0A221KE31"/>
<dbReference type="Gene3D" id="1.25.20.10">
    <property type="entry name" value="Bacterial muramidases"/>
    <property type="match status" value="1"/>
</dbReference>
<name>A0A221KE31_VITFI</name>
<sequence>MSAQGFFVSPSARWVRRLGAGLFSLTISLACLAAPETPPDPDLPIRQAREAFGKKDRVRLAALREATQNSQHPLASWVDYWDISLRLKEARAEEVDAILARWPGTYVEDRLRNDWLLVLGRRRDWETFQREHPRFRMNDDREVACYAYVALLQGNTRPAQTTLEAAQAAWLGQRDTDEGCQLLGQTLYGTNALAEPVVWQKIRHAVEDNRLRLARQTANLLGEATGKAVAEALDQPVRWLTARQRAAMPPAQMLIALAVARQALIDTTEAANLLQGEWGNVLSVELHSWAWGLVARQGAQALRPQALEWVQTAWRALSPTQPGIGWNDETLAWHTRAALRLGQGGERWRLVLQAVDAMSPAERPSPTWQYWRARALQGLAPAGGAGEAQRAQARSILSALATSPLHFYGMLAAEDLGNPLALPARATAPSVAEREMAQRHPGLQRALQLIAAGLRAEGVREWNFHLIGMKDRELLAAAQLACEREVWDRCINTSERTRTEIDLAQRYPMPLRNEVMNRTREIGLDPAYVYGLIRQESRFVMDARSHVGASGLMQVMPATAKWTAKRIGMTEFRPDMIAERDTNLKLGTAYLKLVLDDQDGLQALAAAAYNAGPGRPRKWRNGPLIETAIWAENVPFAETRDYVKKVLANATIYAALVTGQPASLKARLGHSVGPRDPKTPNPSSPTDLP</sequence>
<accession>A0A221KE31</accession>
<feature type="signal peptide" evidence="4">
    <location>
        <begin position="1"/>
        <end position="33"/>
    </location>
</feature>
<keyword evidence="7" id="KW-1185">Reference proteome</keyword>
<dbReference type="SUPFAM" id="SSF53955">
    <property type="entry name" value="Lysozyme-like"/>
    <property type="match status" value="1"/>
</dbReference>
<dbReference type="InterPro" id="IPR008939">
    <property type="entry name" value="Lytic_TGlycosylase_superhlx_U"/>
</dbReference>
<evidence type="ECO:0000313" key="7">
    <source>
        <dbReference type="Proteomes" id="UP000199729"/>
    </source>
</evidence>
<keyword evidence="2 4" id="KW-0732">Signal</keyword>
<organism evidence="6 7">
    <name type="scientific">Vitreoscilla filiformis</name>
    <dbReference type="NCBI Taxonomy" id="63"/>
    <lineage>
        <taxon>Bacteria</taxon>
        <taxon>Pseudomonadati</taxon>
        <taxon>Pseudomonadota</taxon>
        <taxon>Betaproteobacteria</taxon>
        <taxon>Neisseriales</taxon>
        <taxon>Neisseriaceae</taxon>
        <taxon>Vitreoscilla</taxon>
    </lineage>
</organism>
<dbReference type="OrthoDB" id="92254at2"/>
<dbReference type="GO" id="GO:0042597">
    <property type="term" value="C:periplasmic space"/>
    <property type="evidence" value="ECO:0007669"/>
    <property type="project" value="InterPro"/>
</dbReference>
<dbReference type="PANTHER" id="PTHR37423">
    <property type="entry name" value="SOLUBLE LYTIC MUREIN TRANSGLYCOSYLASE-RELATED"/>
    <property type="match status" value="1"/>
</dbReference>
<dbReference type="SUPFAM" id="SSF48435">
    <property type="entry name" value="Bacterial muramidases"/>
    <property type="match status" value="1"/>
</dbReference>
<dbReference type="InterPro" id="IPR023346">
    <property type="entry name" value="Lysozyme-like_dom_sf"/>
</dbReference>
<dbReference type="KEGG" id="vff:VITFI_CDS1457"/>
<dbReference type="Pfam" id="PF01464">
    <property type="entry name" value="SLT"/>
    <property type="match status" value="1"/>
</dbReference>
<feature type="domain" description="Transglycosylase SLT" evidence="5">
    <location>
        <begin position="521"/>
        <end position="621"/>
    </location>
</feature>
<gene>
    <name evidence="6" type="ORF">VITFI_CDS1457</name>
</gene>
<feature type="chain" id="PRO_5011968051" evidence="4">
    <location>
        <begin position="34"/>
        <end position="689"/>
    </location>
</feature>
<evidence type="ECO:0000313" key="6">
    <source>
        <dbReference type="EMBL" id="ASM77235.1"/>
    </source>
</evidence>
<evidence type="ECO:0000256" key="1">
    <source>
        <dbReference type="ARBA" id="ARBA00007734"/>
    </source>
</evidence>
<evidence type="ECO:0000256" key="3">
    <source>
        <dbReference type="SAM" id="MobiDB-lite"/>
    </source>
</evidence>
<comment type="similarity">
    <text evidence="1">Belongs to the transglycosylase Slt family.</text>
</comment>
<feature type="region of interest" description="Disordered" evidence="3">
    <location>
        <begin position="667"/>
        <end position="689"/>
    </location>
</feature>
<dbReference type="CDD" id="cd13401">
    <property type="entry name" value="Slt70-like"/>
    <property type="match status" value="1"/>
</dbReference>
<dbReference type="InterPro" id="IPR037061">
    <property type="entry name" value="Lytic_TGlycoase_superhlx_L_sf"/>
</dbReference>
<feature type="compositionally biased region" description="Pro residues" evidence="3">
    <location>
        <begin position="679"/>
        <end position="689"/>
    </location>
</feature>
<dbReference type="RefSeq" id="WP_089416409.1">
    <property type="nucleotide sequence ID" value="NZ_CP022423.1"/>
</dbReference>
<evidence type="ECO:0000256" key="4">
    <source>
        <dbReference type="SAM" id="SignalP"/>
    </source>
</evidence>
<dbReference type="GO" id="GO:0004553">
    <property type="term" value="F:hydrolase activity, hydrolyzing O-glycosyl compounds"/>
    <property type="evidence" value="ECO:0007669"/>
    <property type="project" value="InterPro"/>
</dbReference>
<evidence type="ECO:0000256" key="2">
    <source>
        <dbReference type="ARBA" id="ARBA00022729"/>
    </source>
</evidence>
<evidence type="ECO:0000259" key="5">
    <source>
        <dbReference type="Pfam" id="PF01464"/>
    </source>
</evidence>
<reference evidence="6 7" key="1">
    <citation type="submission" date="2017-07" db="EMBL/GenBank/DDBJ databases">
        <title>Complete Genome Sequence of the cosmetic ferment Vitreoscilla filiformis (ATCC15551).</title>
        <authorList>
            <person name="Contreras S."/>
            <person name="Sagory-Zalkind P."/>
            <person name="Blanquart H."/>
            <person name="Iltis A."/>
            <person name="Morand S.C."/>
        </authorList>
    </citation>
    <scope>NUCLEOTIDE SEQUENCE [LARGE SCALE GENOMIC DNA]</scope>
    <source>
        <strain evidence="6 7">ATCC 15551</strain>
    </source>
</reference>